<dbReference type="InterPro" id="IPR032710">
    <property type="entry name" value="NTF2-like_dom_sf"/>
</dbReference>
<dbReference type="InterPro" id="IPR027843">
    <property type="entry name" value="DUF4440"/>
</dbReference>
<organism evidence="2">
    <name type="scientific">marine sediment metagenome</name>
    <dbReference type="NCBI Taxonomy" id="412755"/>
    <lineage>
        <taxon>unclassified sequences</taxon>
        <taxon>metagenomes</taxon>
        <taxon>ecological metagenomes</taxon>
    </lineage>
</organism>
<sequence length="162" mass="19496">MVAFQKAKKLIKINYKNDVGKMGEIHSQIEEIVNRETKAWDTQDVDLLMTIFHPDMVWPWPKTPHSHDPMDWGLEWGRYDYNRWKEGWLNLFNTHRLEHNHREIKKIKISKEKDGAFAVVDIDTLWINKNGIQNHWKGRTCKVYTKIDKDWKLIMHIGVLEY</sequence>
<evidence type="ECO:0000259" key="1">
    <source>
        <dbReference type="Pfam" id="PF14534"/>
    </source>
</evidence>
<proteinExistence type="predicted"/>
<dbReference type="Pfam" id="PF14534">
    <property type="entry name" value="DUF4440"/>
    <property type="match status" value="1"/>
</dbReference>
<reference evidence="2" key="1">
    <citation type="journal article" date="2015" name="Nature">
        <title>Complex archaea that bridge the gap between prokaryotes and eukaryotes.</title>
        <authorList>
            <person name="Spang A."/>
            <person name="Saw J.H."/>
            <person name="Jorgensen S.L."/>
            <person name="Zaremba-Niedzwiedzka K."/>
            <person name="Martijn J."/>
            <person name="Lind A.E."/>
            <person name="van Eijk R."/>
            <person name="Schleper C."/>
            <person name="Guy L."/>
            <person name="Ettema T.J."/>
        </authorList>
    </citation>
    <scope>NUCLEOTIDE SEQUENCE</scope>
</reference>
<evidence type="ECO:0000313" key="2">
    <source>
        <dbReference type="EMBL" id="KKM93016.1"/>
    </source>
</evidence>
<dbReference type="Gene3D" id="3.10.450.50">
    <property type="match status" value="1"/>
</dbReference>
<dbReference type="SUPFAM" id="SSF54427">
    <property type="entry name" value="NTF2-like"/>
    <property type="match status" value="1"/>
</dbReference>
<accession>A0A0F9M0Y7</accession>
<name>A0A0F9M0Y7_9ZZZZ</name>
<protein>
    <recommendedName>
        <fullName evidence="1">DUF4440 domain-containing protein</fullName>
    </recommendedName>
</protein>
<dbReference type="EMBL" id="LAZR01006323">
    <property type="protein sequence ID" value="KKM93016.1"/>
    <property type="molecule type" value="Genomic_DNA"/>
</dbReference>
<feature type="domain" description="DUF4440" evidence="1">
    <location>
        <begin position="29"/>
        <end position="153"/>
    </location>
</feature>
<comment type="caution">
    <text evidence="2">The sequence shown here is derived from an EMBL/GenBank/DDBJ whole genome shotgun (WGS) entry which is preliminary data.</text>
</comment>
<dbReference type="AlphaFoldDB" id="A0A0F9M0Y7"/>
<gene>
    <name evidence="2" type="ORF">LCGC14_1212710</name>
</gene>